<dbReference type="Gene3D" id="2.60.120.10">
    <property type="entry name" value="Jelly Rolls"/>
    <property type="match status" value="1"/>
</dbReference>
<proteinExistence type="predicted"/>
<dbReference type="Pfam" id="PF01381">
    <property type="entry name" value="HTH_3"/>
    <property type="match status" value="1"/>
</dbReference>
<dbReference type="Gene3D" id="1.10.260.40">
    <property type="entry name" value="lambda repressor-like DNA-binding domains"/>
    <property type="match status" value="1"/>
</dbReference>
<keyword evidence="4" id="KW-1185">Reference proteome</keyword>
<feature type="domain" description="HTH cro/C1-type" evidence="2">
    <location>
        <begin position="14"/>
        <end position="68"/>
    </location>
</feature>
<dbReference type="PANTHER" id="PTHR46797:SF1">
    <property type="entry name" value="METHYLPHOSPHONATE SYNTHASE"/>
    <property type="match status" value="1"/>
</dbReference>
<name>A0ABP8ARD4_9ACTN</name>
<organism evidence="3 4">
    <name type="scientific">Streptosporangium oxazolinicum</name>
    <dbReference type="NCBI Taxonomy" id="909287"/>
    <lineage>
        <taxon>Bacteria</taxon>
        <taxon>Bacillati</taxon>
        <taxon>Actinomycetota</taxon>
        <taxon>Actinomycetes</taxon>
        <taxon>Streptosporangiales</taxon>
        <taxon>Streptosporangiaceae</taxon>
        <taxon>Streptosporangium</taxon>
    </lineage>
</organism>
<dbReference type="InterPro" id="IPR011051">
    <property type="entry name" value="RmlC_Cupin_sf"/>
</dbReference>
<protein>
    <submittedName>
        <fullName evidence="3">XRE family transcriptional regulator</fullName>
    </submittedName>
</protein>
<dbReference type="SUPFAM" id="SSF47413">
    <property type="entry name" value="lambda repressor-like DNA-binding domains"/>
    <property type="match status" value="1"/>
</dbReference>
<sequence length="192" mass="20812">MDPETITAAVANNVRAQRAHRQMTLDELAARSGVSRGMLVQVEQGRTNPSISTLTRIADALGVTVARMVEVSDTPVVRVVSAADVVTFPHGESSTARLLVGTDAPAILELWDWRLAPGDHHDGDAHPPGTREMLTVLEGRLTLSVYGRSHVVEGGDAVVFSADRPHRYANEGDTPLRFMMVVTEPRETPDRS</sequence>
<evidence type="ECO:0000313" key="3">
    <source>
        <dbReference type="EMBL" id="GAA4188695.1"/>
    </source>
</evidence>
<dbReference type="InterPro" id="IPR014710">
    <property type="entry name" value="RmlC-like_jellyroll"/>
</dbReference>
<dbReference type="InterPro" id="IPR050807">
    <property type="entry name" value="TransReg_Diox_bact_type"/>
</dbReference>
<evidence type="ECO:0000256" key="1">
    <source>
        <dbReference type="ARBA" id="ARBA00023125"/>
    </source>
</evidence>
<dbReference type="InterPro" id="IPR010982">
    <property type="entry name" value="Lambda_DNA-bd_dom_sf"/>
</dbReference>
<dbReference type="EMBL" id="BAABAQ010000003">
    <property type="protein sequence ID" value="GAA4188695.1"/>
    <property type="molecule type" value="Genomic_DNA"/>
</dbReference>
<dbReference type="Proteomes" id="UP001501251">
    <property type="component" value="Unassembled WGS sequence"/>
</dbReference>
<dbReference type="CDD" id="cd02209">
    <property type="entry name" value="cupin_XRE_C"/>
    <property type="match status" value="1"/>
</dbReference>
<dbReference type="SMART" id="SM00530">
    <property type="entry name" value="HTH_XRE"/>
    <property type="match status" value="1"/>
</dbReference>
<gene>
    <name evidence="3" type="ORF">GCM10022252_24380</name>
</gene>
<reference evidence="4" key="1">
    <citation type="journal article" date="2019" name="Int. J. Syst. Evol. Microbiol.">
        <title>The Global Catalogue of Microorganisms (GCM) 10K type strain sequencing project: providing services to taxonomists for standard genome sequencing and annotation.</title>
        <authorList>
            <consortium name="The Broad Institute Genomics Platform"/>
            <consortium name="The Broad Institute Genome Sequencing Center for Infectious Disease"/>
            <person name="Wu L."/>
            <person name="Ma J."/>
        </authorList>
    </citation>
    <scope>NUCLEOTIDE SEQUENCE [LARGE SCALE GENOMIC DNA]</scope>
    <source>
        <strain evidence="4">JCM 17388</strain>
    </source>
</reference>
<dbReference type="RefSeq" id="WP_344917894.1">
    <property type="nucleotide sequence ID" value="NZ_BAABAQ010000003.1"/>
</dbReference>
<keyword evidence="1" id="KW-0238">DNA-binding</keyword>
<evidence type="ECO:0000313" key="4">
    <source>
        <dbReference type="Proteomes" id="UP001501251"/>
    </source>
</evidence>
<dbReference type="CDD" id="cd00093">
    <property type="entry name" value="HTH_XRE"/>
    <property type="match status" value="1"/>
</dbReference>
<dbReference type="PROSITE" id="PS50943">
    <property type="entry name" value="HTH_CROC1"/>
    <property type="match status" value="1"/>
</dbReference>
<comment type="caution">
    <text evidence="3">The sequence shown here is derived from an EMBL/GenBank/DDBJ whole genome shotgun (WGS) entry which is preliminary data.</text>
</comment>
<dbReference type="Pfam" id="PF07883">
    <property type="entry name" value="Cupin_2"/>
    <property type="match status" value="1"/>
</dbReference>
<dbReference type="InterPro" id="IPR001387">
    <property type="entry name" value="Cro/C1-type_HTH"/>
</dbReference>
<accession>A0ABP8ARD4</accession>
<evidence type="ECO:0000259" key="2">
    <source>
        <dbReference type="PROSITE" id="PS50943"/>
    </source>
</evidence>
<dbReference type="InterPro" id="IPR013096">
    <property type="entry name" value="Cupin_2"/>
</dbReference>
<dbReference type="PANTHER" id="PTHR46797">
    <property type="entry name" value="HTH-TYPE TRANSCRIPTIONAL REGULATOR"/>
    <property type="match status" value="1"/>
</dbReference>
<dbReference type="SUPFAM" id="SSF51182">
    <property type="entry name" value="RmlC-like cupins"/>
    <property type="match status" value="1"/>
</dbReference>